<keyword evidence="5" id="KW-1003">Cell membrane</keyword>
<dbReference type="GO" id="GO:0033281">
    <property type="term" value="C:TAT protein transport complex"/>
    <property type="evidence" value="ECO:0007669"/>
    <property type="project" value="UniProtKB-UniRule"/>
</dbReference>
<evidence type="ECO:0000256" key="2">
    <source>
        <dbReference type="ARBA" id="ARBA00022692"/>
    </source>
</evidence>
<dbReference type="InterPro" id="IPR019820">
    <property type="entry name" value="Sec-indep_translocase_CS"/>
</dbReference>
<comment type="subunit">
    <text evidence="5">Forms a complex with TatA.</text>
</comment>
<dbReference type="GO" id="GO:0009977">
    <property type="term" value="F:proton motive force dependent protein transmembrane transporter activity"/>
    <property type="evidence" value="ECO:0007669"/>
    <property type="project" value="TreeGrafter"/>
</dbReference>
<evidence type="ECO:0000256" key="5">
    <source>
        <dbReference type="HAMAP-Rule" id="MF_00902"/>
    </source>
</evidence>
<feature type="transmembrane region" description="Helical" evidence="5">
    <location>
        <begin position="20"/>
        <end position="44"/>
    </location>
</feature>
<keyword evidence="3 5" id="KW-1133">Transmembrane helix</keyword>
<feature type="transmembrane region" description="Helical" evidence="5">
    <location>
        <begin position="190"/>
        <end position="205"/>
    </location>
</feature>
<name>A0A7I8DB06_9BACL</name>
<feature type="transmembrane region" description="Helical" evidence="5">
    <location>
        <begin position="152"/>
        <end position="178"/>
    </location>
</feature>
<dbReference type="Proteomes" id="UP000593802">
    <property type="component" value="Chromosome"/>
</dbReference>
<keyword evidence="7" id="KW-1185">Reference proteome</keyword>
<evidence type="ECO:0000313" key="6">
    <source>
        <dbReference type="EMBL" id="BCJ87177.1"/>
    </source>
</evidence>
<proteinExistence type="inferred from homology"/>
<keyword evidence="4 5" id="KW-0472">Membrane</keyword>
<evidence type="ECO:0000256" key="4">
    <source>
        <dbReference type="ARBA" id="ARBA00023136"/>
    </source>
</evidence>
<sequence length="245" mass="27808">MSDQEQNLVEHLAELRKRLIITLVWFVVFLIVSFTFVDRIFQFLKRGIPSNVPMVVLGPSEVLRVYMIVAGVTAIGLTIPVLLYQAWKFVAPGLTDTERRVTGSFIPVVTIVFFAGVVFGYLFIFPTIYSFFTTLGSQEFQMMQTAGNYFSFMAHIVIPFGFIFELPIVVMFLTRLGVLTPQFLTKNRKYAYFLLTVVGVVLSPPEPVSDIITTLPLLLLYEIGVTLSKLSYKRRLRRLQQSGLA</sequence>
<dbReference type="HAMAP" id="MF_00902">
    <property type="entry name" value="TatC"/>
    <property type="match status" value="1"/>
</dbReference>
<dbReference type="AlphaFoldDB" id="A0A7I8DB06"/>
<dbReference type="InterPro" id="IPR002033">
    <property type="entry name" value="TatC"/>
</dbReference>
<dbReference type="NCBIfam" id="TIGR00945">
    <property type="entry name" value="tatC"/>
    <property type="match status" value="1"/>
</dbReference>
<dbReference type="GO" id="GO:0043953">
    <property type="term" value="P:protein transport by the Tat complex"/>
    <property type="evidence" value="ECO:0007669"/>
    <property type="project" value="UniProtKB-UniRule"/>
</dbReference>
<feature type="transmembrane region" description="Helical" evidence="5">
    <location>
        <begin position="64"/>
        <end position="84"/>
    </location>
</feature>
<keyword evidence="5" id="KW-0653">Protein transport</keyword>
<evidence type="ECO:0000256" key="3">
    <source>
        <dbReference type="ARBA" id="ARBA00022989"/>
    </source>
</evidence>
<accession>A0A7I8DB06</accession>
<gene>
    <name evidence="6" type="primary">tatC1</name>
    <name evidence="5" type="synonym">tatC</name>
    <name evidence="6" type="ORF">skT53_21620</name>
</gene>
<comment type="similarity">
    <text evidence="5">Belongs to the TatC family.</text>
</comment>
<dbReference type="PRINTS" id="PR01840">
    <property type="entry name" value="TATCFAMILY"/>
</dbReference>
<keyword evidence="5" id="KW-0811">Translocation</keyword>
<dbReference type="PANTHER" id="PTHR30371:SF4">
    <property type="entry name" value="SEC-INDEPENDENT PROTEIN TRANSLOCASE PROTEIN TATCD"/>
    <property type="match status" value="1"/>
</dbReference>
<protein>
    <recommendedName>
        <fullName evidence="5">Sec-independent protein translocase protein TatC</fullName>
    </recommendedName>
</protein>
<feature type="transmembrane region" description="Helical" evidence="5">
    <location>
        <begin position="105"/>
        <end position="132"/>
    </location>
</feature>
<dbReference type="PANTHER" id="PTHR30371">
    <property type="entry name" value="SEC-INDEPENDENT PROTEIN TRANSLOCASE PROTEIN TATC"/>
    <property type="match status" value="1"/>
</dbReference>
<dbReference type="EMBL" id="AP023366">
    <property type="protein sequence ID" value="BCJ87177.1"/>
    <property type="molecule type" value="Genomic_DNA"/>
</dbReference>
<dbReference type="GO" id="GO:0065002">
    <property type="term" value="P:intracellular protein transmembrane transport"/>
    <property type="evidence" value="ECO:0007669"/>
    <property type="project" value="TreeGrafter"/>
</dbReference>
<evidence type="ECO:0000313" key="7">
    <source>
        <dbReference type="Proteomes" id="UP000593802"/>
    </source>
</evidence>
<keyword evidence="5" id="KW-0813">Transport</keyword>
<dbReference type="KEGG" id="eff:skT53_21620"/>
<keyword evidence="2 5" id="KW-0812">Transmembrane</keyword>
<comment type="function">
    <text evidence="5">Part of the twin-arginine translocation (Tat) system that transports large folded proteins containing a characteristic twin-arginine motif in their signal peptide across membranes.</text>
</comment>
<reference evidence="6 7" key="1">
    <citation type="submission" date="2020-08" db="EMBL/GenBank/DDBJ databases">
        <title>Complete Genome Sequence of Effusibacillus dendaii Strain skT53, Isolated from Farmland soil.</title>
        <authorList>
            <person name="Konishi T."/>
            <person name="Kawasaki H."/>
        </authorList>
    </citation>
    <scope>NUCLEOTIDE SEQUENCE [LARGE SCALE GENOMIC DNA]</scope>
    <source>
        <strain evidence="7">skT53</strain>
    </source>
</reference>
<organism evidence="6 7">
    <name type="scientific">Effusibacillus dendaii</name>
    <dbReference type="NCBI Taxonomy" id="2743772"/>
    <lineage>
        <taxon>Bacteria</taxon>
        <taxon>Bacillati</taxon>
        <taxon>Bacillota</taxon>
        <taxon>Bacilli</taxon>
        <taxon>Bacillales</taxon>
        <taxon>Alicyclobacillaceae</taxon>
        <taxon>Effusibacillus</taxon>
    </lineage>
</organism>
<dbReference type="Pfam" id="PF00902">
    <property type="entry name" value="TatC"/>
    <property type="match status" value="1"/>
</dbReference>
<comment type="subcellular location">
    <subcellularLocation>
        <location evidence="5">Cell membrane</location>
        <topology evidence="5">Multi-pass membrane protein</topology>
    </subcellularLocation>
    <subcellularLocation>
        <location evidence="1">Membrane</location>
        <topology evidence="1">Multi-pass membrane protein</topology>
    </subcellularLocation>
</comment>
<feature type="transmembrane region" description="Helical" evidence="5">
    <location>
        <begin position="211"/>
        <end position="232"/>
    </location>
</feature>
<dbReference type="PROSITE" id="PS01218">
    <property type="entry name" value="TATC"/>
    <property type="match status" value="1"/>
</dbReference>
<evidence type="ECO:0000256" key="1">
    <source>
        <dbReference type="ARBA" id="ARBA00004141"/>
    </source>
</evidence>
<dbReference type="RefSeq" id="WP_200756896.1">
    <property type="nucleotide sequence ID" value="NZ_AP023366.1"/>
</dbReference>